<protein>
    <recommendedName>
        <fullName evidence="3">Ubiquitin-like protease family profile domain-containing protein</fullName>
    </recommendedName>
</protein>
<evidence type="ECO:0008006" key="3">
    <source>
        <dbReference type="Google" id="ProtNLM"/>
    </source>
</evidence>
<dbReference type="InterPro" id="IPR038765">
    <property type="entry name" value="Papain-like_cys_pep_sf"/>
</dbReference>
<dbReference type="OrthoDB" id="3268677at2759"/>
<dbReference type="Proteomes" id="UP000292957">
    <property type="component" value="Unassembled WGS sequence"/>
</dbReference>
<accession>A0A4Q9M7G4</accession>
<feature type="compositionally biased region" description="Basic and acidic residues" evidence="1">
    <location>
        <begin position="820"/>
        <end position="833"/>
    </location>
</feature>
<dbReference type="Gene3D" id="3.40.395.10">
    <property type="entry name" value="Adenoviral Proteinase, Chain A"/>
    <property type="match status" value="1"/>
</dbReference>
<dbReference type="SUPFAM" id="SSF54001">
    <property type="entry name" value="Cysteine proteinases"/>
    <property type="match status" value="1"/>
</dbReference>
<feature type="compositionally biased region" description="Low complexity" evidence="1">
    <location>
        <begin position="466"/>
        <end position="483"/>
    </location>
</feature>
<dbReference type="EMBL" id="ML143594">
    <property type="protein sequence ID" value="TBU21591.1"/>
    <property type="molecule type" value="Genomic_DNA"/>
</dbReference>
<organism evidence="2">
    <name type="scientific">Dichomitus squalens</name>
    <dbReference type="NCBI Taxonomy" id="114155"/>
    <lineage>
        <taxon>Eukaryota</taxon>
        <taxon>Fungi</taxon>
        <taxon>Dikarya</taxon>
        <taxon>Basidiomycota</taxon>
        <taxon>Agaricomycotina</taxon>
        <taxon>Agaricomycetes</taxon>
        <taxon>Polyporales</taxon>
        <taxon>Polyporaceae</taxon>
        <taxon>Dichomitus</taxon>
    </lineage>
</organism>
<reference evidence="2" key="1">
    <citation type="submission" date="2019-01" db="EMBL/GenBank/DDBJ databases">
        <title>Draft genome sequences of three monokaryotic isolates of the white-rot basidiomycete fungus Dichomitus squalens.</title>
        <authorList>
            <consortium name="DOE Joint Genome Institute"/>
            <person name="Lopez S.C."/>
            <person name="Andreopoulos B."/>
            <person name="Pangilinan J."/>
            <person name="Lipzen A."/>
            <person name="Riley R."/>
            <person name="Ahrendt S."/>
            <person name="Ng V."/>
            <person name="Barry K."/>
            <person name="Daum C."/>
            <person name="Grigoriev I.V."/>
            <person name="Hilden K.S."/>
            <person name="Makela M.R."/>
            <person name="de Vries R.P."/>
        </authorList>
    </citation>
    <scope>NUCLEOTIDE SEQUENCE [LARGE SCALE GENOMIC DNA]</scope>
    <source>
        <strain evidence="2">OM18370.1</strain>
    </source>
</reference>
<dbReference type="PROSITE" id="PS51257">
    <property type="entry name" value="PROKAR_LIPOPROTEIN"/>
    <property type="match status" value="1"/>
</dbReference>
<feature type="compositionally biased region" description="Polar residues" evidence="1">
    <location>
        <begin position="798"/>
        <end position="817"/>
    </location>
</feature>
<name>A0A4Q9M7G4_9APHY</name>
<feature type="region of interest" description="Disordered" evidence="1">
    <location>
        <begin position="625"/>
        <end position="684"/>
    </location>
</feature>
<evidence type="ECO:0000313" key="2">
    <source>
        <dbReference type="EMBL" id="TBU21591.1"/>
    </source>
</evidence>
<feature type="compositionally biased region" description="Low complexity" evidence="1">
    <location>
        <begin position="649"/>
        <end position="659"/>
    </location>
</feature>
<proteinExistence type="predicted"/>
<gene>
    <name evidence="2" type="ORF">BD311DRAFT_743520</name>
</gene>
<sequence>MSRSSPLHIPDDDPPGGQAPIFIPSGWIGCGKTYPASETPSFILTARRTALAIPPEYQDLLPDPDTSVLALLCANLPPRPSALTSQNASHAFTDDPPNETLQKLFDRPVPPPNYIGKLQKEFGQAWFSGAQSIIDGRYKDSRLPFYAIEYWTQMSHILDKRMTWLRAESWLNTWEAKDDALLAEAPTARTSFSVLAWGSRLQLRAVDTGAETLASLLSDDWLNDEHLFSRVRRDPNLSATVILLPVCFQALAQAAVKKNDYTHGILVQCKRYARAGRRQFYFAVNISNSHWVPCMFDLQSETIRWGDSLPYEYQRIPLERIVNDIKRVVLALFQVHLSDLGNTLDHGIQDDTNSCGICTVNAVDHALFGTGLFVNRQRRYWRTYYFNKLVQFYNNMVRPPALALRAISIAPESGPSSMTSSLTAPAHAPLPSLVSPQVLRTLLVVEPTPNPSRDAASAPTPVHANSPHTPRSPRYTPTTSPQPEQKSRMVLTDPITAASPLTNPLETKLPATPAATVPARMSAPNSSTTILKRAWEEGSITGWDEAPSDTLHEHEAEVDSAKPNEHAGMLVEQRSAQRTQTCSEGDRQDSMEMECMEIPNDIPNACPVTADDGMSLATFSSLNSTDLGSLGEDEGMNVPSPVAYPPTSAPTSAPSSPYTLSVASSPGPLDGPASPSVDAPPSHDEPEKIFGVVGISASATASRKLKQLMRDGTLKISDARLSTFKSTCLVHDPLAQFNLGATWVVIHSLCNKGVTMQEAYHTSRFTSHVDKCTKKALEKAAAAARNSNREPPARSNLKRVSTLDQWFQPKNNKTGNNGKRLRENPQDQTKLREMSAPAPSQIPEQRKLKHLPCGGITPAHDSRVERYLERSGAAGGGSPSLEKLTQEMYEDGGLKFRDLDHEQKEAVRVEQRHRQTWENVRSHGMFAVFSRSCSKTITDPSQLVIEPQLCHKCLDILRSKAFKNALNVKMPNDANVKFTNKVYRNVTLGKLYAKTHGLQALLENATSPDSIFTHFAISVHKGEFTSHTVLLDLVRATMELEQRKAGGIGLQHFNYGPALVSFAQVSAIISPELYRMLRMHFQLPDLRTLARQRAKMPRFPTGICERTFKIALKYIQDLGFMEGPVALSCDDTKLHSAWRTTDPDPIPVANVDELNAIIQGSAAQKKATKLRLWCLQPALPKVPPLILAAMAIPNSLSVLDLFVHLMAILHGLIDAGIKVVSYSCDGTETERAVQRCLIDSADRVITYQVEHPFPSQPNIVVRIPIVHGQPVVVVQDSKHAAKTIRNNAYTGTKVLVLRNHCVLYEDIHHLAFLADSPLYHHDVEKVDRQDDNAATRLFSSGQLGHVVDWRPELVGLIVYLFVFSQLILIYQNRGTLSLLERTKIALRTLFFMFLWTTYLKKAGYHPIQRYCLSREGLDIVRILIVGFLGLLIVHRDHLDARYPFIPWLHSTEVCEHVFGECRKLRKDFTHLDFIYMQPRLSLLVRAACRSRTTNDPRATAGGYAHSVYDPEKANLPLLSVFPTDAEIRQAAVDGWDEAGNLWALLGVAPSDLLSTDNHRSFETLPSVTSWFCSGEDPVFDYETDDFEVDVHSDLETEPSVADTLQDLLDREQNACLRSNVTEERVLALSAAAVALELDNISQL</sequence>
<evidence type="ECO:0000256" key="1">
    <source>
        <dbReference type="SAM" id="MobiDB-lite"/>
    </source>
</evidence>
<feature type="region of interest" description="Disordered" evidence="1">
    <location>
        <begin position="447"/>
        <end position="487"/>
    </location>
</feature>
<feature type="region of interest" description="Disordered" evidence="1">
    <location>
        <begin position="780"/>
        <end position="856"/>
    </location>
</feature>